<dbReference type="AlphaFoldDB" id="A0A7S3ALM4"/>
<evidence type="ECO:0000256" key="1">
    <source>
        <dbReference type="SAM" id="Phobius"/>
    </source>
</evidence>
<dbReference type="EMBL" id="HBHX01012604">
    <property type="protein sequence ID" value="CAE0106363.1"/>
    <property type="molecule type" value="Transcribed_RNA"/>
</dbReference>
<keyword evidence="1" id="KW-0472">Membrane</keyword>
<name>A0A7S3ALM4_9EUKA</name>
<feature type="transmembrane region" description="Helical" evidence="1">
    <location>
        <begin position="41"/>
        <end position="62"/>
    </location>
</feature>
<keyword evidence="1" id="KW-0812">Transmembrane</keyword>
<feature type="transmembrane region" description="Helical" evidence="1">
    <location>
        <begin position="155"/>
        <end position="177"/>
    </location>
</feature>
<accession>A0A7S3ALM4</accession>
<gene>
    <name evidence="2" type="ORF">HERI1096_LOCUS7022</name>
</gene>
<evidence type="ECO:0000313" key="2">
    <source>
        <dbReference type="EMBL" id="CAE0106363.1"/>
    </source>
</evidence>
<reference evidence="2" key="1">
    <citation type="submission" date="2021-01" db="EMBL/GenBank/DDBJ databases">
        <authorList>
            <person name="Corre E."/>
            <person name="Pelletier E."/>
            <person name="Niang G."/>
            <person name="Scheremetjew M."/>
            <person name="Finn R."/>
            <person name="Kale V."/>
            <person name="Holt S."/>
            <person name="Cochrane G."/>
            <person name="Meng A."/>
            <person name="Brown T."/>
            <person name="Cohen L."/>
        </authorList>
    </citation>
    <scope>NUCLEOTIDE SEQUENCE</scope>
    <source>
        <strain evidence="2">CCMP281</strain>
    </source>
</reference>
<feature type="transmembrane region" description="Helical" evidence="1">
    <location>
        <begin position="69"/>
        <end position="94"/>
    </location>
</feature>
<protein>
    <submittedName>
        <fullName evidence="2">Uncharacterized protein</fullName>
    </submittedName>
</protein>
<proteinExistence type="predicted"/>
<organism evidence="2">
    <name type="scientific">Haptolina ericina</name>
    <dbReference type="NCBI Taxonomy" id="156174"/>
    <lineage>
        <taxon>Eukaryota</taxon>
        <taxon>Haptista</taxon>
        <taxon>Haptophyta</taxon>
        <taxon>Prymnesiophyceae</taxon>
        <taxon>Prymnesiales</taxon>
        <taxon>Prymnesiaceae</taxon>
        <taxon>Haptolina</taxon>
    </lineage>
</organism>
<sequence>MQNGSTLYPRFVQQMLEPTVWAFRLTGPTMIELSSFIWNTYYGYVLLASGITHALLIQWLCGREPQQRGLLFGIFLALVGASFSVFAVFLMVVWNPLTDGTPEYLEYDKFSRDLTYNQKGSISDDGLVARQTNLPQEALDVFRSTMSDTDQARSWSIHTVYLLLFLGYPIILDLVIVCKALKAYYLITHATHNQLVELRHWLRIERERDHITRSDDLKAFHRTRSPSSCQGPAPVNASQPASTARAVSSSFSAYNGILCGHGFLRIADSRSRLTSWLSGLNLAQAGRRYSCRYYPKSAPHSDV</sequence>
<keyword evidence="1" id="KW-1133">Transmembrane helix</keyword>